<dbReference type="AlphaFoldDB" id="A0A8X8Y6E7"/>
<evidence type="ECO:0000313" key="3">
    <source>
        <dbReference type="Proteomes" id="UP000298416"/>
    </source>
</evidence>
<evidence type="ECO:0000256" key="1">
    <source>
        <dbReference type="SAM" id="MobiDB-lite"/>
    </source>
</evidence>
<protein>
    <submittedName>
        <fullName evidence="2">Uncharacterized protein</fullName>
    </submittedName>
</protein>
<feature type="region of interest" description="Disordered" evidence="1">
    <location>
        <begin position="91"/>
        <end position="111"/>
    </location>
</feature>
<organism evidence="2">
    <name type="scientific">Salvia splendens</name>
    <name type="common">Scarlet sage</name>
    <dbReference type="NCBI Taxonomy" id="180675"/>
    <lineage>
        <taxon>Eukaryota</taxon>
        <taxon>Viridiplantae</taxon>
        <taxon>Streptophyta</taxon>
        <taxon>Embryophyta</taxon>
        <taxon>Tracheophyta</taxon>
        <taxon>Spermatophyta</taxon>
        <taxon>Magnoliopsida</taxon>
        <taxon>eudicotyledons</taxon>
        <taxon>Gunneridae</taxon>
        <taxon>Pentapetalae</taxon>
        <taxon>asterids</taxon>
        <taxon>lamiids</taxon>
        <taxon>Lamiales</taxon>
        <taxon>Lamiaceae</taxon>
        <taxon>Nepetoideae</taxon>
        <taxon>Mentheae</taxon>
        <taxon>Salviinae</taxon>
        <taxon>Salvia</taxon>
        <taxon>Salvia subgen. Calosphace</taxon>
        <taxon>core Calosphace</taxon>
    </lineage>
</organism>
<accession>A0A8X8Y6E7</accession>
<evidence type="ECO:0000313" key="2">
    <source>
        <dbReference type="EMBL" id="KAG6424415.1"/>
    </source>
</evidence>
<keyword evidence="3" id="KW-1185">Reference proteome</keyword>
<dbReference type="PANTHER" id="PTHR33181:SF19">
    <property type="entry name" value="OS04G0658200 PROTEIN"/>
    <property type="match status" value="1"/>
</dbReference>
<dbReference type="EMBL" id="PNBA02000005">
    <property type="protein sequence ID" value="KAG6424415.1"/>
    <property type="molecule type" value="Genomic_DNA"/>
</dbReference>
<sequence length="111" mass="12409">MCSPASACGTKSSSLFGVLGLPSPPASNPQNMAGYGNTQRIRFLVEEIDAYGHLFSFPSVGLLKLHDDILTCGYEDVQIMWEMLKKTETEVMSDHRKRKRRNFSWRAAPSV</sequence>
<reference evidence="2" key="1">
    <citation type="submission" date="2018-01" db="EMBL/GenBank/DDBJ databases">
        <authorList>
            <person name="Mao J.F."/>
        </authorList>
    </citation>
    <scope>NUCLEOTIDE SEQUENCE</scope>
    <source>
        <strain evidence="2">Huo1</strain>
        <tissue evidence="2">Leaf</tissue>
    </source>
</reference>
<name>A0A8X8Y6E7_SALSN</name>
<reference evidence="2" key="2">
    <citation type="submission" date="2020-08" db="EMBL/GenBank/DDBJ databases">
        <title>Plant Genome Project.</title>
        <authorList>
            <person name="Zhang R.-G."/>
        </authorList>
    </citation>
    <scope>NUCLEOTIDE SEQUENCE</scope>
    <source>
        <strain evidence="2">Huo1</strain>
        <tissue evidence="2">Leaf</tissue>
    </source>
</reference>
<dbReference type="Proteomes" id="UP000298416">
    <property type="component" value="Unassembled WGS sequence"/>
</dbReference>
<proteinExistence type="predicted"/>
<gene>
    <name evidence="2" type="ORF">SASPL_114833</name>
</gene>
<dbReference type="PANTHER" id="PTHR33181">
    <property type="entry name" value="OS01G0778500 PROTEIN"/>
    <property type="match status" value="1"/>
</dbReference>
<comment type="caution">
    <text evidence="2">The sequence shown here is derived from an EMBL/GenBank/DDBJ whole genome shotgun (WGS) entry which is preliminary data.</text>
</comment>